<keyword evidence="4" id="KW-0233">DNA recombination</keyword>
<sequence length="200" mass="22840">MLHFVPRHSFQKLVDQYQGDKHTRSLTCWNQFVALLVGQLTGANSLRRLIEQLDVHSQRHYHLGLQSVRKSTLADANHKRPTAAYYGLFFHLLSRLSKQKGLAEVAGQVQLIDSTTISLCQSQYQWASFRQQQSGIKIHLLYDPNAQTPIYFEMTPGRVSDSRAITQLSVFKGVTYVFDRAYNGGQWLERLVDNGCLLAE</sequence>
<keyword evidence="8" id="KW-1185">Reference proteome</keyword>
<evidence type="ECO:0000256" key="4">
    <source>
        <dbReference type="ARBA" id="ARBA00023172"/>
    </source>
</evidence>
<feature type="domain" description="DUF4372" evidence="6">
    <location>
        <begin position="2"/>
        <end position="65"/>
    </location>
</feature>
<evidence type="ECO:0000256" key="2">
    <source>
        <dbReference type="ARBA" id="ARBA00022578"/>
    </source>
</evidence>
<gene>
    <name evidence="7" type="ORF">WG929_20725</name>
</gene>
<dbReference type="Pfam" id="PF01609">
    <property type="entry name" value="DDE_Tnp_1"/>
    <property type="match status" value="1"/>
</dbReference>
<dbReference type="InterPro" id="IPR025399">
    <property type="entry name" value="DUF4372"/>
</dbReference>
<dbReference type="Proteomes" id="UP001620597">
    <property type="component" value="Unassembled WGS sequence"/>
</dbReference>
<keyword evidence="3" id="KW-0238">DNA-binding</keyword>
<evidence type="ECO:0000313" key="8">
    <source>
        <dbReference type="Proteomes" id="UP001620597"/>
    </source>
</evidence>
<dbReference type="Pfam" id="PF14294">
    <property type="entry name" value="DUF4372"/>
    <property type="match status" value="1"/>
</dbReference>
<dbReference type="NCBIfam" id="NF033592">
    <property type="entry name" value="transpos_IS4_1"/>
    <property type="match status" value="1"/>
</dbReference>
<dbReference type="PANTHER" id="PTHR33258:SF1">
    <property type="entry name" value="TRANSPOSASE INSL FOR INSERTION SEQUENCE ELEMENT IS186A-RELATED"/>
    <property type="match status" value="1"/>
</dbReference>
<comment type="caution">
    <text evidence="7">The sequence shown here is derived from an EMBL/GenBank/DDBJ whole genome shotgun (WGS) entry which is preliminary data.</text>
</comment>
<name>A0ABW8NPA8_9GAMM</name>
<organism evidence="7 8">
    <name type="scientific">Oceanobacter antarcticus</name>
    <dbReference type="NCBI Taxonomy" id="3133425"/>
    <lineage>
        <taxon>Bacteria</taxon>
        <taxon>Pseudomonadati</taxon>
        <taxon>Pseudomonadota</taxon>
        <taxon>Gammaproteobacteria</taxon>
        <taxon>Oceanospirillales</taxon>
        <taxon>Oceanospirillaceae</taxon>
        <taxon>Oceanobacter</taxon>
    </lineage>
</organism>
<dbReference type="InterPro" id="IPR012337">
    <property type="entry name" value="RNaseH-like_sf"/>
</dbReference>
<dbReference type="SUPFAM" id="SSF53098">
    <property type="entry name" value="Ribonuclease H-like"/>
    <property type="match status" value="1"/>
</dbReference>
<dbReference type="InterPro" id="IPR047952">
    <property type="entry name" value="Transpos_IS4"/>
</dbReference>
<proteinExistence type="inferred from homology"/>
<evidence type="ECO:0000313" key="7">
    <source>
        <dbReference type="EMBL" id="MFK4754826.1"/>
    </source>
</evidence>
<dbReference type="InterPro" id="IPR002559">
    <property type="entry name" value="Transposase_11"/>
</dbReference>
<dbReference type="RefSeq" id="WP_416207600.1">
    <property type="nucleotide sequence ID" value="NZ_JBBKTX010000053.1"/>
</dbReference>
<feature type="domain" description="Transposase IS4-like" evidence="5">
    <location>
        <begin position="108"/>
        <end position="196"/>
    </location>
</feature>
<reference evidence="7 8" key="1">
    <citation type="submission" date="2024-03" db="EMBL/GenBank/DDBJ databases">
        <title>High-quality draft genome sequence of Oceanobacter sp. wDCs-4.</title>
        <authorList>
            <person name="Dong C."/>
        </authorList>
    </citation>
    <scope>NUCLEOTIDE SEQUENCE [LARGE SCALE GENOMIC DNA]</scope>
    <source>
        <strain evidence="8">wDCs-4</strain>
    </source>
</reference>
<keyword evidence="2" id="KW-0815">Transposition</keyword>
<comment type="similarity">
    <text evidence="1">Belongs to the transposase 11 family.</text>
</comment>
<accession>A0ABW8NPA8</accession>
<protein>
    <submittedName>
        <fullName evidence="7">IS4 family transposase</fullName>
    </submittedName>
</protein>
<evidence type="ECO:0000259" key="5">
    <source>
        <dbReference type="Pfam" id="PF01609"/>
    </source>
</evidence>
<evidence type="ECO:0000256" key="3">
    <source>
        <dbReference type="ARBA" id="ARBA00023125"/>
    </source>
</evidence>
<dbReference type="EMBL" id="JBBKTX010000053">
    <property type="protein sequence ID" value="MFK4754826.1"/>
    <property type="molecule type" value="Genomic_DNA"/>
</dbReference>
<evidence type="ECO:0000259" key="6">
    <source>
        <dbReference type="Pfam" id="PF14294"/>
    </source>
</evidence>
<evidence type="ECO:0000256" key="1">
    <source>
        <dbReference type="ARBA" id="ARBA00010075"/>
    </source>
</evidence>
<dbReference type="PANTHER" id="PTHR33258">
    <property type="entry name" value="TRANSPOSASE INSL FOR INSERTION SEQUENCE ELEMENT IS186A-RELATED"/>
    <property type="match status" value="1"/>
</dbReference>